<dbReference type="SUPFAM" id="SSF102114">
    <property type="entry name" value="Radical SAM enzymes"/>
    <property type="match status" value="1"/>
</dbReference>
<evidence type="ECO:0000256" key="1">
    <source>
        <dbReference type="ARBA" id="ARBA00006100"/>
    </source>
</evidence>
<dbReference type="InterPro" id="IPR010723">
    <property type="entry name" value="HemN_C"/>
</dbReference>
<dbReference type="InterPro" id="IPR006638">
    <property type="entry name" value="Elp3/MiaA/NifB-like_rSAM"/>
</dbReference>
<organism evidence="5 6">
    <name type="scientific">Mauremys mutica</name>
    <name type="common">yellowpond turtle</name>
    <dbReference type="NCBI Taxonomy" id="74926"/>
    <lineage>
        <taxon>Eukaryota</taxon>
        <taxon>Metazoa</taxon>
        <taxon>Chordata</taxon>
        <taxon>Craniata</taxon>
        <taxon>Vertebrata</taxon>
        <taxon>Euteleostomi</taxon>
        <taxon>Archelosauria</taxon>
        <taxon>Testudinata</taxon>
        <taxon>Testudines</taxon>
        <taxon>Cryptodira</taxon>
        <taxon>Durocryptodira</taxon>
        <taxon>Testudinoidea</taxon>
        <taxon>Geoemydidae</taxon>
        <taxon>Geoemydinae</taxon>
        <taxon>Mauremys</taxon>
    </lineage>
</organism>
<dbReference type="Pfam" id="PF04055">
    <property type="entry name" value="Radical_SAM"/>
    <property type="match status" value="1"/>
</dbReference>
<dbReference type="InterPro" id="IPR023404">
    <property type="entry name" value="rSAM_horseshoe"/>
</dbReference>
<dbReference type="InterPro" id="IPR058240">
    <property type="entry name" value="rSAM_sf"/>
</dbReference>
<evidence type="ECO:0000259" key="4">
    <source>
        <dbReference type="PROSITE" id="PS51918"/>
    </source>
</evidence>
<dbReference type="GO" id="GO:0051539">
    <property type="term" value="F:4 iron, 4 sulfur cluster binding"/>
    <property type="evidence" value="ECO:0007669"/>
    <property type="project" value="UniProtKB-UniRule"/>
</dbReference>
<dbReference type="SFLD" id="SFLDS00029">
    <property type="entry name" value="Radical_SAM"/>
    <property type="match status" value="1"/>
</dbReference>
<dbReference type="PANTHER" id="PTHR13932">
    <property type="entry name" value="COPROPORPHYRINIGEN III OXIDASE"/>
    <property type="match status" value="1"/>
</dbReference>
<dbReference type="NCBIfam" id="TIGR00539">
    <property type="entry name" value="hemN_rel"/>
    <property type="match status" value="1"/>
</dbReference>
<keyword evidence="6" id="KW-1185">Reference proteome</keyword>
<comment type="similarity">
    <text evidence="1">Belongs to the anaerobic coproporphyrinogen-III oxidase family. HemW subfamily.</text>
</comment>
<dbReference type="PANTHER" id="PTHR13932:SF5">
    <property type="entry name" value="RADICAL S-ADENOSYL METHIONINE DOMAIN-CONTAINING PROTEIN 1, MITOCHONDRIAL"/>
    <property type="match status" value="1"/>
</dbReference>
<dbReference type="EMBL" id="JAHDVG010000466">
    <property type="protein sequence ID" value="KAH1182799.1"/>
    <property type="molecule type" value="Genomic_DNA"/>
</dbReference>
<dbReference type="Gene3D" id="3.80.30.20">
    <property type="entry name" value="tm_1862 like domain"/>
    <property type="match status" value="1"/>
</dbReference>
<feature type="domain" description="Radical SAM core" evidence="4">
    <location>
        <begin position="35"/>
        <end position="287"/>
    </location>
</feature>
<dbReference type="GO" id="GO:0046872">
    <property type="term" value="F:metal ion binding"/>
    <property type="evidence" value="ECO:0007669"/>
    <property type="project" value="UniProtKB-UniRule"/>
</dbReference>
<keyword evidence="3" id="KW-0349">Heme</keyword>
<dbReference type="AlphaFoldDB" id="A0A9D3XJU5"/>
<evidence type="ECO:0000313" key="5">
    <source>
        <dbReference type="EMBL" id="KAH1182799.1"/>
    </source>
</evidence>
<comment type="caution">
    <text evidence="5">The sequence shown here is derived from an EMBL/GenBank/DDBJ whole genome shotgun (WGS) entry which is preliminary data.</text>
</comment>
<keyword evidence="3" id="KW-0496">Mitochondrion</keyword>
<keyword evidence="3" id="KW-0949">S-adenosyl-L-methionine</keyword>
<dbReference type="PROSITE" id="PS51918">
    <property type="entry name" value="RADICAL_SAM"/>
    <property type="match status" value="1"/>
</dbReference>
<accession>A0A9D3XJU5</accession>
<dbReference type="GO" id="GO:0004109">
    <property type="term" value="F:coproporphyrinogen oxidase activity"/>
    <property type="evidence" value="ECO:0007669"/>
    <property type="project" value="InterPro"/>
</dbReference>
<keyword evidence="3" id="KW-0479">Metal-binding</keyword>
<proteinExistence type="inferred from homology"/>
<dbReference type="GO" id="GO:0006779">
    <property type="term" value="P:porphyrin-containing compound biosynthetic process"/>
    <property type="evidence" value="ECO:0007669"/>
    <property type="project" value="InterPro"/>
</dbReference>
<dbReference type="SFLD" id="SFLDF00288">
    <property type="entry name" value="HemN-like__clustered_with_nucl"/>
    <property type="match status" value="1"/>
</dbReference>
<keyword evidence="3" id="KW-0411">Iron-sulfur</keyword>
<protein>
    <recommendedName>
        <fullName evidence="3">Radical S-adenosyl methionine domain-containing protein</fullName>
    </recommendedName>
</protein>
<keyword evidence="3" id="KW-0408">Iron</keyword>
<dbReference type="SMART" id="SM00729">
    <property type="entry name" value="Elp3"/>
    <property type="match status" value="1"/>
</dbReference>
<dbReference type="InterPro" id="IPR004559">
    <property type="entry name" value="HemW-like"/>
</dbReference>
<dbReference type="GO" id="GO:0005739">
    <property type="term" value="C:mitochondrion"/>
    <property type="evidence" value="ECO:0007669"/>
    <property type="project" value="UniProtKB-SubCell"/>
</dbReference>
<dbReference type="Proteomes" id="UP000827986">
    <property type="component" value="Unassembled WGS sequence"/>
</dbReference>
<name>A0A9D3XJU5_9SAUR</name>
<dbReference type="SFLD" id="SFLDG01065">
    <property type="entry name" value="anaerobic_coproporphyrinogen-I"/>
    <property type="match status" value="1"/>
</dbReference>
<evidence type="ECO:0000256" key="3">
    <source>
        <dbReference type="RuleBase" id="RU364116"/>
    </source>
</evidence>
<dbReference type="SFLD" id="SFLDF00562">
    <property type="entry name" value="HemN-like__clustered_with_heat"/>
    <property type="match status" value="1"/>
</dbReference>
<keyword evidence="3" id="KW-0143">Chaperone</keyword>
<dbReference type="InterPro" id="IPR034505">
    <property type="entry name" value="Coproporphyrinogen-III_oxidase"/>
</dbReference>
<dbReference type="Pfam" id="PF06969">
    <property type="entry name" value="HemN_C"/>
    <property type="match status" value="1"/>
</dbReference>
<sequence length="456" mass="50462">MAAPGWLRRGARLAAALRCVPAPRNWKPRAQQPPRAEPAQAALYVHWPYCQKRCSYCNFNKYIPRGQDEESVRSCLTREAQTLIRLSQVQRWVLGRKGESGGWGKGRISSVFFGGGTPSLASPLTIAAVLETVSRCAHLAADAEVTLEANPTSAGASRLAGFRASGVNRLSIGIQSLDDAELRLLGRNHTADEALGTLEEAKKLFPGRTSVDLIFGLPDQSVASWAGGLEELLQLCDDHVSLYQLTLERGTSLFKQVQRGSLPVPKQEVVAEMYESAREMLRDVGFRQYEVSNFARNGALSTHNLSYWQGSQYIGIGPGAHGRFVPRAHGESLREARIQTLEPDSWMKEVLAFGHGTRKRTVLSPLEVLEEVLVLGLRTDTGITHQHWQQFAASLSLWDMFGSSEEVKELEDQGLLLLDNRGLRCSWKGLAVLDSLLLTLLNQLQQSWADRTAHRT</sequence>
<keyword evidence="3" id="KW-0004">4Fe-4S</keyword>
<reference evidence="5" key="1">
    <citation type="submission" date="2021-09" db="EMBL/GenBank/DDBJ databases">
        <title>The genome of Mauremys mutica provides insights into the evolution of semi-aquatic lifestyle.</title>
        <authorList>
            <person name="Gong S."/>
            <person name="Gao Y."/>
        </authorList>
    </citation>
    <scope>NUCLEOTIDE SEQUENCE</scope>
    <source>
        <strain evidence="5">MM-2020</strain>
        <tissue evidence="5">Muscle</tissue>
    </source>
</reference>
<comment type="function">
    <text evidence="2 3">May be a heme chaperone, appears to bind heme. Homologous bacterial proteins do not have oxygen-independent coproporphyrinogen-III oxidase activity. Binds 1 [4Fe-4S] cluster. The cluster is coordinated with 3 cysteines and an exchangeable S-adenosyl-L-methionine.</text>
</comment>
<comment type="subcellular location">
    <subcellularLocation>
        <location evidence="3">Mitochondrion</location>
    </subcellularLocation>
</comment>
<gene>
    <name evidence="5" type="ORF">KIL84_004291</name>
</gene>
<keyword evidence="3" id="KW-0809">Transit peptide</keyword>
<dbReference type="InterPro" id="IPR007197">
    <property type="entry name" value="rSAM"/>
</dbReference>
<evidence type="ECO:0000313" key="6">
    <source>
        <dbReference type="Proteomes" id="UP000827986"/>
    </source>
</evidence>
<evidence type="ECO:0000256" key="2">
    <source>
        <dbReference type="ARBA" id="ARBA00045130"/>
    </source>
</evidence>
<dbReference type="CDD" id="cd01335">
    <property type="entry name" value="Radical_SAM"/>
    <property type="match status" value="1"/>
</dbReference>